<dbReference type="GO" id="GO:0005737">
    <property type="term" value="C:cytoplasm"/>
    <property type="evidence" value="ECO:0007669"/>
    <property type="project" value="UniProtKB-SubCell"/>
</dbReference>
<dbReference type="Pfam" id="PF25780">
    <property type="entry name" value="TPR_IPO5"/>
    <property type="match status" value="1"/>
</dbReference>
<evidence type="ECO:0000256" key="3">
    <source>
        <dbReference type="ARBA" id="ARBA00022448"/>
    </source>
</evidence>
<dbReference type="InterPro" id="IPR034085">
    <property type="entry name" value="TOG"/>
</dbReference>
<keyword evidence="3" id="KW-0813">Transport</keyword>
<evidence type="ECO:0000256" key="7">
    <source>
        <dbReference type="ARBA" id="ARBA00023242"/>
    </source>
</evidence>
<keyword evidence="11" id="KW-1185">Reference proteome</keyword>
<reference evidence="10 11" key="1">
    <citation type="submission" date="2014-03" db="EMBL/GenBank/DDBJ databases">
        <title>The genome of Kluyveromyces dobzhanskii.</title>
        <authorList>
            <person name="Nystedt B."/>
            <person name="Astrom S."/>
        </authorList>
    </citation>
    <scope>NUCLEOTIDE SEQUENCE [LARGE SCALE GENOMIC DNA]</scope>
    <source>
        <strain evidence="10 11">CBS 2104</strain>
    </source>
</reference>
<evidence type="ECO:0000256" key="4">
    <source>
        <dbReference type="ARBA" id="ARBA00022490"/>
    </source>
</evidence>
<feature type="domain" description="Importin N-terminal" evidence="9">
    <location>
        <begin position="26"/>
        <end position="93"/>
    </location>
</feature>
<comment type="subcellular location">
    <subcellularLocation>
        <location evidence="2">Cytoplasm</location>
    </subcellularLocation>
    <subcellularLocation>
        <location evidence="1">Nucleus</location>
    </subcellularLocation>
</comment>
<evidence type="ECO:0000313" key="11">
    <source>
        <dbReference type="Proteomes" id="UP000031516"/>
    </source>
</evidence>
<accession>A0A0A8L7J7</accession>
<organism evidence="10 11">
    <name type="scientific">Kluyveromyces dobzhanskii CBS 2104</name>
    <dbReference type="NCBI Taxonomy" id="1427455"/>
    <lineage>
        <taxon>Eukaryota</taxon>
        <taxon>Fungi</taxon>
        <taxon>Dikarya</taxon>
        <taxon>Ascomycota</taxon>
        <taxon>Saccharomycotina</taxon>
        <taxon>Saccharomycetes</taxon>
        <taxon>Saccharomycetales</taxon>
        <taxon>Saccharomycetaceae</taxon>
        <taxon>Kluyveromyces</taxon>
    </lineage>
</organism>
<dbReference type="PROSITE" id="PS50166">
    <property type="entry name" value="IMPORTIN_B_NT"/>
    <property type="match status" value="1"/>
</dbReference>
<keyword evidence="7" id="KW-0539">Nucleus</keyword>
<dbReference type="InterPro" id="IPR011989">
    <property type="entry name" value="ARM-like"/>
</dbReference>
<dbReference type="InterPro" id="IPR021133">
    <property type="entry name" value="HEAT_type_2"/>
</dbReference>
<feature type="repeat" description="HEAT" evidence="8">
    <location>
        <begin position="399"/>
        <end position="437"/>
    </location>
</feature>
<proteinExistence type="predicted"/>
<sequence>MDQQFVAQLEQALGAIVQPTGSLKEATKTLQTQIYTQPAALPALIHILQNSSNDGIKQLAGIESRKQVNKHWSALDAATQSSIKQSLLNSAFSEEKDAIRHANARVIASIGSEEFEENKWPELIPNLLQAACDSNPKTRETAVFIILSVLEFLSSNLYAYVDDLLTLLAQTINDSASLETRSLSAQALSYVSSLIEEETEINPQYAAKFASLIPSVVQVLDATIREGDTTNTKLIFNCLNDFLLLDSQLTGNTIADLVKLALQIAVNADVDEDIRVFAVQFVTSALVYRKSKINQAKLGPEITMAALKVASEEIDVEEELTNEDEAGENEENTPALTAIRLISNASGELSPSQVGVPIVEHLSTMLSSSNPFERRGILLAISVLVSGSPDYTLSQFEKIIPATITGLKDTEPVVQLAALKCIVQLSTNLQDEVAKYHEQYLPLVIDIIDSAKHVVIYKYATLALDGLLEFIAHQDIIKYLDALMNKLFQMLDTQQSPKLRAAIVSAIGSCAFAAGSGFVPYFKTSVQYLQHFIQNVSQVEGLSEDDIELKALTFENISTMGRAVKSAAFAEYAEPLVNAAYEAIKTDSARLRESGYAFIANMAKVYGQDFAPFLQTIIPEIFKTLEQEEYQFNFDGDENFLEGIEDLDEEELQSKFTVNTGIAYEKEVAAAALSELAVASKEHFLEYVEPSLKVLAEQVNESYGLKETALHSMWAIVKAVLLTGNMKEGEYPKGATSGSYVDASALAVIQTVREVSLNNVIEEVETSMVISVFQDLSEMLRLFGPIIIMDNGDSTQLDQLCREALSVLKGEHACQTIQFEEDIPEDEDLDASETEATLLDVALDIYVSLSTNLVRDFAPVFTATKPVILQLCQSKSKNKRSFAVGALSEIALGMRDENPFIQELLESLIISLTSDKSLEVRCNASYGVGLLIEYSSFDVSGIYTPVLKSLYEILNVADEKNLAAEDDEATQEIVDRTFSNVCGCVARMILKHQNLVPLEHTIPALLSHLPFSTAFEEYDPIFKLFLKLFQEQNSTIINEAPKVISVLATVFEKEAERVELETNSTLGREENLEKRKQFQTEEIKQQVIELLKHLNQKFNGAVAQNPILAQVIA</sequence>
<dbReference type="PROSITE" id="PS50077">
    <property type="entry name" value="HEAT_REPEAT"/>
    <property type="match status" value="1"/>
</dbReference>
<dbReference type="Gene3D" id="1.25.10.10">
    <property type="entry name" value="Leucine-rich Repeat Variant"/>
    <property type="match status" value="1"/>
</dbReference>
<dbReference type="AlphaFoldDB" id="A0A0A8L7J7"/>
<protein>
    <submittedName>
        <fullName evidence="10">WGS project CCBQ000000000 data, contig 00011</fullName>
    </submittedName>
</protein>
<dbReference type="InterPro" id="IPR001494">
    <property type="entry name" value="Importin-beta_N"/>
</dbReference>
<evidence type="ECO:0000313" key="10">
    <source>
        <dbReference type="EMBL" id="CDO95036.1"/>
    </source>
</evidence>
<dbReference type="SUPFAM" id="SSF48371">
    <property type="entry name" value="ARM repeat"/>
    <property type="match status" value="2"/>
</dbReference>
<dbReference type="Pfam" id="PF03810">
    <property type="entry name" value="IBN_N"/>
    <property type="match status" value="1"/>
</dbReference>
<dbReference type="OrthoDB" id="7862313at2759"/>
<dbReference type="GO" id="GO:0031267">
    <property type="term" value="F:small GTPase binding"/>
    <property type="evidence" value="ECO:0007669"/>
    <property type="project" value="InterPro"/>
</dbReference>
<dbReference type="Proteomes" id="UP000031516">
    <property type="component" value="Unassembled WGS sequence"/>
</dbReference>
<keyword evidence="5" id="KW-0677">Repeat</keyword>
<dbReference type="PANTHER" id="PTHR10527">
    <property type="entry name" value="IMPORTIN BETA"/>
    <property type="match status" value="1"/>
</dbReference>
<dbReference type="InterPro" id="IPR040122">
    <property type="entry name" value="Importin_beta"/>
</dbReference>
<evidence type="ECO:0000256" key="5">
    <source>
        <dbReference type="ARBA" id="ARBA00022737"/>
    </source>
</evidence>
<dbReference type="InterPro" id="IPR057672">
    <property type="entry name" value="TPR_IPO4/5"/>
</dbReference>
<keyword evidence="6" id="KW-0653">Protein transport</keyword>
<gene>
    <name evidence="10" type="ORF">KLDO_g3284</name>
</gene>
<dbReference type="SMART" id="SM01349">
    <property type="entry name" value="TOG"/>
    <property type="match status" value="1"/>
</dbReference>
<comment type="caution">
    <text evidence="10">The sequence shown here is derived from an EMBL/GenBank/DDBJ whole genome shotgun (WGS) entry which is preliminary data.</text>
</comment>
<dbReference type="EMBL" id="CCBQ010000042">
    <property type="protein sequence ID" value="CDO95036.1"/>
    <property type="molecule type" value="Genomic_DNA"/>
</dbReference>
<evidence type="ECO:0000256" key="2">
    <source>
        <dbReference type="ARBA" id="ARBA00004496"/>
    </source>
</evidence>
<dbReference type="InterPro" id="IPR016024">
    <property type="entry name" value="ARM-type_fold"/>
</dbReference>
<dbReference type="GO" id="GO:0006606">
    <property type="term" value="P:protein import into nucleus"/>
    <property type="evidence" value="ECO:0007669"/>
    <property type="project" value="InterPro"/>
</dbReference>
<keyword evidence="4" id="KW-0963">Cytoplasm</keyword>
<evidence type="ECO:0000259" key="9">
    <source>
        <dbReference type="PROSITE" id="PS50166"/>
    </source>
</evidence>
<name>A0A0A8L7J7_9SACH</name>
<dbReference type="GO" id="GO:0005634">
    <property type="term" value="C:nucleus"/>
    <property type="evidence" value="ECO:0007669"/>
    <property type="project" value="UniProtKB-ARBA"/>
</dbReference>
<evidence type="ECO:0000256" key="8">
    <source>
        <dbReference type="PROSITE-ProRule" id="PRU00103"/>
    </source>
</evidence>
<dbReference type="SMART" id="SM00913">
    <property type="entry name" value="IBN_N"/>
    <property type="match status" value="1"/>
</dbReference>
<evidence type="ECO:0000256" key="6">
    <source>
        <dbReference type="ARBA" id="ARBA00022927"/>
    </source>
</evidence>
<evidence type="ECO:0000256" key="1">
    <source>
        <dbReference type="ARBA" id="ARBA00004123"/>
    </source>
</evidence>